<accession>A0A9D9GM68</accession>
<gene>
    <name evidence="1" type="ORF">IAC78_03570</name>
</gene>
<dbReference type="AlphaFoldDB" id="A0A9D9GM68"/>
<evidence type="ECO:0000313" key="2">
    <source>
        <dbReference type="Proteomes" id="UP000823629"/>
    </source>
</evidence>
<evidence type="ECO:0000313" key="1">
    <source>
        <dbReference type="EMBL" id="MBO8414532.1"/>
    </source>
</evidence>
<reference evidence="1" key="2">
    <citation type="journal article" date="2021" name="PeerJ">
        <title>Extensive microbial diversity within the chicken gut microbiome revealed by metagenomics and culture.</title>
        <authorList>
            <person name="Gilroy R."/>
            <person name="Ravi A."/>
            <person name="Getino M."/>
            <person name="Pursley I."/>
            <person name="Horton D.L."/>
            <person name="Alikhan N.F."/>
            <person name="Baker D."/>
            <person name="Gharbi K."/>
            <person name="Hall N."/>
            <person name="Watson M."/>
            <person name="Adriaenssens E.M."/>
            <person name="Foster-Nyarko E."/>
            <person name="Jarju S."/>
            <person name="Secka A."/>
            <person name="Antonio M."/>
            <person name="Oren A."/>
            <person name="Chaudhuri R.R."/>
            <person name="La Ragione R."/>
            <person name="Hildebrand F."/>
            <person name="Pallen M.J."/>
        </authorList>
    </citation>
    <scope>NUCLEOTIDE SEQUENCE</scope>
    <source>
        <strain evidence="1">1748</strain>
    </source>
</reference>
<comment type="caution">
    <text evidence="1">The sequence shown here is derived from an EMBL/GenBank/DDBJ whole genome shotgun (WGS) entry which is preliminary data.</text>
</comment>
<protein>
    <submittedName>
        <fullName evidence="1">Uncharacterized protein</fullName>
    </submittedName>
</protein>
<dbReference type="Proteomes" id="UP000823629">
    <property type="component" value="Unassembled WGS sequence"/>
</dbReference>
<sequence length="138" mass="16267">MKKGILLASLLCGVSCLSSCSEEPLSSVNQDYPIVISFYRYYEWGEDVLSDEFLANNEVFLTKGYEEEFVIDYDWIEEMQRECNEKLREFYQLDYFISEYKFVCWNPSVGTKHCTSVLGFNVTEDTYVFFEFATPEYV</sequence>
<dbReference type="EMBL" id="JADING010000099">
    <property type="protein sequence ID" value="MBO8414532.1"/>
    <property type="molecule type" value="Genomic_DNA"/>
</dbReference>
<reference evidence="1" key="1">
    <citation type="submission" date="2020-10" db="EMBL/GenBank/DDBJ databases">
        <authorList>
            <person name="Gilroy R."/>
        </authorList>
    </citation>
    <scope>NUCLEOTIDE SEQUENCE</scope>
    <source>
        <strain evidence="1">1748</strain>
    </source>
</reference>
<name>A0A9D9GM68_9BACL</name>
<organism evidence="1 2">
    <name type="scientific">Candidatus Scatoplasma merdavium</name>
    <dbReference type="NCBI Taxonomy" id="2840932"/>
    <lineage>
        <taxon>Bacteria</taxon>
        <taxon>Bacillati</taxon>
        <taxon>Bacillota</taxon>
        <taxon>Bacilli</taxon>
        <taxon>Bacillales</taxon>
        <taxon>Candidatus Scatoplasma</taxon>
    </lineage>
</organism>
<proteinExistence type="predicted"/>